<feature type="binding site" evidence="9">
    <location>
        <position position="53"/>
    </location>
    <ligand>
        <name>Mg(2+)</name>
        <dbReference type="ChEBI" id="CHEBI:18420"/>
    </ligand>
</feature>
<evidence type="ECO:0000259" key="10">
    <source>
        <dbReference type="Pfam" id="PF00586"/>
    </source>
</evidence>
<dbReference type="PANTHER" id="PTHR10256:SF0">
    <property type="entry name" value="INACTIVE SELENIDE, WATER DIKINASE-LIKE PROTEIN-RELATED"/>
    <property type="match status" value="1"/>
</dbReference>
<keyword evidence="5 9" id="KW-0418">Kinase</keyword>
<feature type="domain" description="PurM-like N-terminal" evidence="10">
    <location>
        <begin position="52"/>
        <end position="159"/>
    </location>
</feature>
<evidence type="ECO:0000256" key="1">
    <source>
        <dbReference type="ARBA" id="ARBA00008026"/>
    </source>
</evidence>
<dbReference type="EMBL" id="SUNI01000001">
    <property type="protein sequence ID" value="TJZ93966.1"/>
    <property type="molecule type" value="Genomic_DNA"/>
</dbReference>
<evidence type="ECO:0000256" key="2">
    <source>
        <dbReference type="ARBA" id="ARBA00022679"/>
    </source>
</evidence>
<keyword evidence="2 9" id="KW-0808">Transferase</keyword>
<evidence type="ECO:0000256" key="3">
    <source>
        <dbReference type="ARBA" id="ARBA00022723"/>
    </source>
</evidence>
<dbReference type="GO" id="GO:0005524">
    <property type="term" value="F:ATP binding"/>
    <property type="evidence" value="ECO:0007669"/>
    <property type="project" value="UniProtKB-UniRule"/>
</dbReference>
<dbReference type="InterPro" id="IPR036676">
    <property type="entry name" value="PurM-like_C_sf"/>
</dbReference>
<dbReference type="CDD" id="cd02195">
    <property type="entry name" value="SelD"/>
    <property type="match status" value="1"/>
</dbReference>
<keyword evidence="7 9" id="KW-0460">Magnesium</keyword>
<feature type="binding site" evidence="9">
    <location>
        <position position="93"/>
    </location>
    <ligand>
        <name>Mg(2+)</name>
        <dbReference type="ChEBI" id="CHEBI:18420"/>
    </ligand>
</feature>
<evidence type="ECO:0000256" key="9">
    <source>
        <dbReference type="HAMAP-Rule" id="MF_00625"/>
    </source>
</evidence>
<proteinExistence type="inferred from homology"/>
<evidence type="ECO:0000256" key="5">
    <source>
        <dbReference type="ARBA" id="ARBA00022777"/>
    </source>
</evidence>
<dbReference type="Pfam" id="PF00586">
    <property type="entry name" value="AIRS"/>
    <property type="match status" value="1"/>
</dbReference>
<dbReference type="PANTHER" id="PTHR10256">
    <property type="entry name" value="SELENIDE, WATER DIKINASE"/>
    <property type="match status" value="1"/>
</dbReference>
<keyword evidence="4 9" id="KW-0547">Nucleotide-binding</keyword>
<evidence type="ECO:0000313" key="13">
    <source>
        <dbReference type="Proteomes" id="UP000309747"/>
    </source>
</evidence>
<name>A0A4U0RFY1_9RHOB</name>
<dbReference type="GO" id="GO:0000287">
    <property type="term" value="F:magnesium ion binding"/>
    <property type="evidence" value="ECO:0007669"/>
    <property type="project" value="UniProtKB-UniRule"/>
</dbReference>
<feature type="site" description="Important for catalytic activity" evidence="9">
    <location>
        <position position="22"/>
    </location>
</feature>
<accession>A0A4U0RFY1</accession>
<dbReference type="NCBIfam" id="NF002098">
    <property type="entry name" value="PRK00943.1"/>
    <property type="match status" value="1"/>
</dbReference>
<dbReference type="InterPro" id="IPR010918">
    <property type="entry name" value="PurM-like_C_dom"/>
</dbReference>
<keyword evidence="6 9" id="KW-0067">ATP-binding</keyword>
<evidence type="ECO:0000259" key="11">
    <source>
        <dbReference type="Pfam" id="PF02769"/>
    </source>
</evidence>
<feature type="binding site" description="in other chain" evidence="9">
    <location>
        <position position="93"/>
    </location>
    <ligand>
        <name>ATP</name>
        <dbReference type="ChEBI" id="CHEBI:30616"/>
        <note>ligand shared between dimeric partners</note>
    </ligand>
</feature>
<dbReference type="GO" id="GO:0004756">
    <property type="term" value="F:selenide, water dikinase activity"/>
    <property type="evidence" value="ECO:0007669"/>
    <property type="project" value="UniProtKB-UniRule"/>
</dbReference>
<feature type="binding site" evidence="9">
    <location>
        <position position="229"/>
    </location>
    <ligand>
        <name>Mg(2+)</name>
        <dbReference type="ChEBI" id="CHEBI:18420"/>
    </ligand>
</feature>
<keyword evidence="8 9" id="KW-0711">Selenium</keyword>
<comment type="subunit">
    <text evidence="9">Homodimer.</text>
</comment>
<dbReference type="SUPFAM" id="SSF55326">
    <property type="entry name" value="PurM N-terminal domain-like"/>
    <property type="match status" value="1"/>
</dbReference>
<dbReference type="EC" id="2.7.9.3" evidence="9"/>
<keyword evidence="13" id="KW-1185">Reference proteome</keyword>
<dbReference type="OrthoDB" id="9767928at2"/>
<comment type="function">
    <text evidence="9">Synthesizes selenophosphate from selenide and ATP.</text>
</comment>
<dbReference type="Proteomes" id="UP000309747">
    <property type="component" value="Unassembled WGS sequence"/>
</dbReference>
<dbReference type="NCBIfam" id="TIGR00476">
    <property type="entry name" value="selD"/>
    <property type="match status" value="1"/>
</dbReference>
<feature type="binding site" description="in other chain" evidence="9">
    <location>
        <position position="70"/>
    </location>
    <ligand>
        <name>ATP</name>
        <dbReference type="ChEBI" id="CHEBI:30616"/>
        <note>ligand shared between dimeric partners</note>
    </ligand>
</feature>
<evidence type="ECO:0000256" key="7">
    <source>
        <dbReference type="ARBA" id="ARBA00022842"/>
    </source>
</evidence>
<feature type="active site" evidence="9">
    <location>
        <position position="19"/>
    </location>
</feature>
<dbReference type="InterPro" id="IPR023061">
    <property type="entry name" value="SelD_I"/>
</dbReference>
<dbReference type="AlphaFoldDB" id="A0A4U0RFY1"/>
<dbReference type="Gene3D" id="3.30.1330.10">
    <property type="entry name" value="PurM-like, N-terminal domain"/>
    <property type="match status" value="1"/>
</dbReference>
<dbReference type="InterPro" id="IPR016188">
    <property type="entry name" value="PurM-like_N"/>
</dbReference>
<keyword evidence="3 9" id="KW-0479">Metal-binding</keyword>
<evidence type="ECO:0000256" key="8">
    <source>
        <dbReference type="ARBA" id="ARBA00023266"/>
    </source>
</evidence>
<dbReference type="RefSeq" id="WP_136884103.1">
    <property type="nucleotide sequence ID" value="NZ_SUNI01000001.1"/>
</dbReference>
<dbReference type="InterPro" id="IPR036921">
    <property type="entry name" value="PurM-like_N_sf"/>
</dbReference>
<feature type="domain" description="PurM-like C-terminal" evidence="11">
    <location>
        <begin position="171"/>
        <end position="343"/>
    </location>
</feature>
<reference evidence="12 13" key="1">
    <citation type="submission" date="2019-04" db="EMBL/GenBank/DDBJ databases">
        <authorList>
            <person name="Li J."/>
        </authorList>
    </citation>
    <scope>NUCLEOTIDE SEQUENCE [LARGE SCALE GENOMIC DNA]</scope>
    <source>
        <strain evidence="12 13">KCTC 42687</strain>
    </source>
</reference>
<evidence type="ECO:0000256" key="4">
    <source>
        <dbReference type="ARBA" id="ARBA00022741"/>
    </source>
</evidence>
<dbReference type="HAMAP" id="MF_00625">
    <property type="entry name" value="SelD"/>
    <property type="match status" value="1"/>
</dbReference>
<feature type="binding site" description="in other chain" evidence="9">
    <location>
        <position position="22"/>
    </location>
    <ligand>
        <name>ATP</name>
        <dbReference type="ChEBI" id="CHEBI:30616"/>
        <note>ligand shared between dimeric partners</note>
    </ligand>
</feature>
<dbReference type="Pfam" id="PF02769">
    <property type="entry name" value="AIRS_C"/>
    <property type="match status" value="1"/>
</dbReference>
<protein>
    <recommendedName>
        <fullName evidence="9">Selenide, water dikinase</fullName>
        <ecNumber evidence="9">2.7.9.3</ecNumber>
    </recommendedName>
    <alternativeName>
        <fullName evidence="9">Selenium donor protein</fullName>
    </alternativeName>
    <alternativeName>
        <fullName evidence="9">Selenophosphate synthase</fullName>
    </alternativeName>
</protein>
<comment type="cofactor">
    <cofactor evidence="9">
        <name>Mg(2+)</name>
        <dbReference type="ChEBI" id="CHEBI:18420"/>
    </cofactor>
    <text evidence="9">Binds 1 Mg(2+) ion per monomer.</text>
</comment>
<comment type="catalytic activity">
    <reaction evidence="9">
        <text>hydrogenselenide + ATP + H2O = selenophosphate + AMP + phosphate + 2 H(+)</text>
        <dbReference type="Rhea" id="RHEA:18737"/>
        <dbReference type="ChEBI" id="CHEBI:15377"/>
        <dbReference type="ChEBI" id="CHEBI:15378"/>
        <dbReference type="ChEBI" id="CHEBI:16144"/>
        <dbReference type="ChEBI" id="CHEBI:29317"/>
        <dbReference type="ChEBI" id="CHEBI:30616"/>
        <dbReference type="ChEBI" id="CHEBI:43474"/>
        <dbReference type="ChEBI" id="CHEBI:456215"/>
        <dbReference type="EC" id="2.7.9.3"/>
    </reaction>
</comment>
<dbReference type="GO" id="GO:0005737">
    <property type="term" value="C:cytoplasm"/>
    <property type="evidence" value="ECO:0007669"/>
    <property type="project" value="TreeGrafter"/>
</dbReference>
<comment type="similarity">
    <text evidence="1 9">Belongs to the selenophosphate synthase 1 family. Class I subfamily.</text>
</comment>
<dbReference type="GO" id="GO:0016260">
    <property type="term" value="P:selenocysteine biosynthetic process"/>
    <property type="evidence" value="ECO:0007669"/>
    <property type="project" value="InterPro"/>
</dbReference>
<comment type="caution">
    <text evidence="12">The sequence shown here is derived from an EMBL/GenBank/DDBJ whole genome shotgun (WGS) entry which is preliminary data.</text>
</comment>
<evidence type="ECO:0000313" key="12">
    <source>
        <dbReference type="EMBL" id="TJZ93966.1"/>
    </source>
</evidence>
<feature type="binding site" description="in other chain" evidence="9">
    <location>
        <begin position="50"/>
        <end position="52"/>
    </location>
    <ligand>
        <name>ATP</name>
        <dbReference type="ChEBI" id="CHEBI:30616"/>
        <note>ligand shared between dimeric partners</note>
    </ligand>
</feature>
<dbReference type="SUPFAM" id="SSF56042">
    <property type="entry name" value="PurM C-terminal domain-like"/>
    <property type="match status" value="1"/>
</dbReference>
<sequence>MTQTAPEPRLTSLAHGGGCGCKIAPGVLSGLLRGSAALPVPPELLVGIETSDDAAVWRLNDHQALVATTDFFMPVVDDPFDFGRIAATNAISDVYAMGATPILALAVVGMPINVLSPETIARVLDGGAQVCREAGIPIAGGHTIDSVEPIYGLVALGLVDPALLKRNADAQPGDVLVLGKPLGVGILSAALKKGALSPEGYAQMIEVTTRLNRPGPDLAAIPGVHAMTDVTGFGLGGHALEMARGSGCDLVVDWSAVPRLTGIDALIAAGHVTGASGRNWASYSDGVALPQGFGEDARALLSDPQTSGGLLVACAPQALAAVREAFARHGFAGAAVIGEVGPETATPRVILR</sequence>
<dbReference type="FunFam" id="3.30.1330.10:FF:000003">
    <property type="entry name" value="Selenide, water dikinase"/>
    <property type="match status" value="1"/>
</dbReference>
<organism evidence="12 13">
    <name type="scientific">Paracoccus gahaiensis</name>
    <dbReference type="NCBI Taxonomy" id="1706839"/>
    <lineage>
        <taxon>Bacteria</taxon>
        <taxon>Pseudomonadati</taxon>
        <taxon>Pseudomonadota</taxon>
        <taxon>Alphaproteobacteria</taxon>
        <taxon>Rhodobacterales</taxon>
        <taxon>Paracoccaceae</taxon>
        <taxon>Paracoccus</taxon>
    </lineage>
</organism>
<feature type="binding site" evidence="9">
    <location>
        <begin position="141"/>
        <end position="143"/>
    </location>
    <ligand>
        <name>ATP</name>
        <dbReference type="ChEBI" id="CHEBI:30616"/>
        <note>ligand shared between dimeric partners</note>
    </ligand>
</feature>
<evidence type="ECO:0000256" key="6">
    <source>
        <dbReference type="ARBA" id="ARBA00022840"/>
    </source>
</evidence>
<gene>
    <name evidence="9 12" type="primary">selD</name>
    <name evidence="12" type="ORF">FA743_01500</name>
</gene>
<dbReference type="FunFam" id="3.90.650.10:FF:000004">
    <property type="entry name" value="Selenide, water dikinase"/>
    <property type="match status" value="1"/>
</dbReference>
<dbReference type="Gene3D" id="3.90.650.10">
    <property type="entry name" value="PurM-like C-terminal domain"/>
    <property type="match status" value="1"/>
</dbReference>
<dbReference type="InterPro" id="IPR004536">
    <property type="entry name" value="SPS/SelD"/>
</dbReference>
<dbReference type="PIRSF" id="PIRSF036407">
    <property type="entry name" value="Selenphspht_syn"/>
    <property type="match status" value="1"/>
</dbReference>